<keyword evidence="2" id="KW-1185">Reference proteome</keyword>
<dbReference type="EMBL" id="JACVVK020000317">
    <property type="protein sequence ID" value="KAK7478784.1"/>
    <property type="molecule type" value="Genomic_DNA"/>
</dbReference>
<dbReference type="Proteomes" id="UP001519460">
    <property type="component" value="Unassembled WGS sequence"/>
</dbReference>
<protein>
    <submittedName>
        <fullName evidence="1">Uncharacterized protein</fullName>
    </submittedName>
</protein>
<organism evidence="1 2">
    <name type="scientific">Batillaria attramentaria</name>
    <dbReference type="NCBI Taxonomy" id="370345"/>
    <lineage>
        <taxon>Eukaryota</taxon>
        <taxon>Metazoa</taxon>
        <taxon>Spiralia</taxon>
        <taxon>Lophotrochozoa</taxon>
        <taxon>Mollusca</taxon>
        <taxon>Gastropoda</taxon>
        <taxon>Caenogastropoda</taxon>
        <taxon>Sorbeoconcha</taxon>
        <taxon>Cerithioidea</taxon>
        <taxon>Batillariidae</taxon>
        <taxon>Batillaria</taxon>
    </lineage>
</organism>
<reference evidence="1 2" key="1">
    <citation type="journal article" date="2023" name="Sci. Data">
        <title>Genome assembly of the Korean intertidal mud-creeper Batillaria attramentaria.</title>
        <authorList>
            <person name="Patra A.K."/>
            <person name="Ho P.T."/>
            <person name="Jun S."/>
            <person name="Lee S.J."/>
            <person name="Kim Y."/>
            <person name="Won Y.J."/>
        </authorList>
    </citation>
    <scope>NUCLEOTIDE SEQUENCE [LARGE SCALE GENOMIC DNA]</scope>
    <source>
        <strain evidence="1">Wonlab-2016</strain>
    </source>
</reference>
<dbReference type="AlphaFoldDB" id="A0ABD0JVN3"/>
<sequence length="171" mass="19503">MQRELLTGLLKATIHSRFSHFVSHLNCRPHNRTDPSPFTVVFRTTGSDWLPRFQKAAALRRAKHERISFAFHAQCISNREHPYCDVSHSRRKPYTRDSLAARTRLYSYAISAARDDGNVLTIYGRLNGPFRLLSAYVATFLPGGARKAEDEILSASVEQLSQELGQIQFIR</sequence>
<gene>
    <name evidence="1" type="ORF">BaRGS_00029995</name>
</gene>
<evidence type="ECO:0000313" key="2">
    <source>
        <dbReference type="Proteomes" id="UP001519460"/>
    </source>
</evidence>
<proteinExistence type="predicted"/>
<comment type="caution">
    <text evidence="1">The sequence shown here is derived from an EMBL/GenBank/DDBJ whole genome shotgun (WGS) entry which is preliminary data.</text>
</comment>
<evidence type="ECO:0000313" key="1">
    <source>
        <dbReference type="EMBL" id="KAK7478784.1"/>
    </source>
</evidence>
<name>A0ABD0JVN3_9CAEN</name>
<accession>A0ABD0JVN3</accession>